<dbReference type="EMBL" id="VSRR010008858">
    <property type="protein sequence ID" value="MPC49405.1"/>
    <property type="molecule type" value="Genomic_DNA"/>
</dbReference>
<evidence type="ECO:0000313" key="2">
    <source>
        <dbReference type="EMBL" id="MPC49405.1"/>
    </source>
</evidence>
<evidence type="ECO:0000256" key="1">
    <source>
        <dbReference type="SAM" id="MobiDB-lite"/>
    </source>
</evidence>
<organism evidence="2 3">
    <name type="scientific">Portunus trituberculatus</name>
    <name type="common">Swimming crab</name>
    <name type="synonym">Neptunus trituberculatus</name>
    <dbReference type="NCBI Taxonomy" id="210409"/>
    <lineage>
        <taxon>Eukaryota</taxon>
        <taxon>Metazoa</taxon>
        <taxon>Ecdysozoa</taxon>
        <taxon>Arthropoda</taxon>
        <taxon>Crustacea</taxon>
        <taxon>Multicrustacea</taxon>
        <taxon>Malacostraca</taxon>
        <taxon>Eumalacostraca</taxon>
        <taxon>Eucarida</taxon>
        <taxon>Decapoda</taxon>
        <taxon>Pleocyemata</taxon>
        <taxon>Brachyura</taxon>
        <taxon>Eubrachyura</taxon>
        <taxon>Portunoidea</taxon>
        <taxon>Portunidae</taxon>
        <taxon>Portuninae</taxon>
        <taxon>Portunus</taxon>
    </lineage>
</organism>
<dbReference type="Proteomes" id="UP000324222">
    <property type="component" value="Unassembled WGS sequence"/>
</dbReference>
<gene>
    <name evidence="2" type="ORF">E2C01_043204</name>
</gene>
<reference evidence="2 3" key="1">
    <citation type="submission" date="2019-05" db="EMBL/GenBank/DDBJ databases">
        <title>Another draft genome of Portunus trituberculatus and its Hox gene families provides insights of decapod evolution.</title>
        <authorList>
            <person name="Jeong J.-H."/>
            <person name="Song I."/>
            <person name="Kim S."/>
            <person name="Choi T."/>
            <person name="Kim D."/>
            <person name="Ryu S."/>
            <person name="Kim W."/>
        </authorList>
    </citation>
    <scope>NUCLEOTIDE SEQUENCE [LARGE SCALE GENOMIC DNA]</scope>
    <source>
        <tissue evidence="2">Muscle</tissue>
    </source>
</reference>
<keyword evidence="3" id="KW-1185">Reference proteome</keyword>
<proteinExistence type="predicted"/>
<accession>A0A5B7FVP2</accession>
<name>A0A5B7FVP2_PORTR</name>
<protein>
    <submittedName>
        <fullName evidence="2">Uncharacterized protein</fullName>
    </submittedName>
</protein>
<dbReference type="AlphaFoldDB" id="A0A5B7FVP2"/>
<feature type="region of interest" description="Disordered" evidence="1">
    <location>
        <begin position="14"/>
        <end position="36"/>
    </location>
</feature>
<evidence type="ECO:0000313" key="3">
    <source>
        <dbReference type="Proteomes" id="UP000324222"/>
    </source>
</evidence>
<sequence>MSRLGLGLKWIGKGGKEEEEEECVEGKGASLNTHAPEASTRLWLPSKQHFHPRLPSPAAKRKKA</sequence>
<comment type="caution">
    <text evidence="2">The sequence shown here is derived from an EMBL/GenBank/DDBJ whole genome shotgun (WGS) entry which is preliminary data.</text>
</comment>